<feature type="domain" description="Fungal-type protein kinase" evidence="2">
    <location>
        <begin position="74"/>
        <end position="164"/>
    </location>
</feature>
<dbReference type="InterPro" id="IPR040976">
    <property type="entry name" value="Pkinase_fungal"/>
</dbReference>
<dbReference type="OrthoDB" id="3271155at2759"/>
<dbReference type="Pfam" id="PF17667">
    <property type="entry name" value="Pkinase_fungal"/>
    <property type="match status" value="1"/>
</dbReference>
<gene>
    <name evidence="3" type="ORF">EVG20_g7867</name>
</gene>
<evidence type="ECO:0000259" key="2">
    <source>
        <dbReference type="Pfam" id="PF17667"/>
    </source>
</evidence>
<name>A0A4Y9YEC2_9AGAM</name>
<comment type="caution">
    <text evidence="3">The sequence shown here is derived from an EMBL/GenBank/DDBJ whole genome shotgun (WGS) entry which is preliminary data.</text>
</comment>
<dbReference type="Gene3D" id="1.10.510.10">
    <property type="entry name" value="Transferase(Phosphotransferase) domain 1"/>
    <property type="match status" value="1"/>
</dbReference>
<sequence length="188" mass="21313">MPQKADTHYTASGSQHDEERTDRIARPIDTAAETYLKDLGVYSFEYVFLEKLSKCNARATHQKTSTLSPGEAQSYEDGAIRSGDLDPYNNKMPRASRPYLNIASRPLWVRDSELHLLKGVRAGIVAHQFLCSRGVVHRDINPRNILLFNELREDESEAFLMDLEPPPSDKLDEGMRRLDTRHANSSSP</sequence>
<evidence type="ECO:0000313" key="4">
    <source>
        <dbReference type="Proteomes" id="UP000298327"/>
    </source>
</evidence>
<evidence type="ECO:0000313" key="3">
    <source>
        <dbReference type="EMBL" id="TFY59229.1"/>
    </source>
</evidence>
<reference evidence="3 4" key="1">
    <citation type="submission" date="2019-02" db="EMBL/GenBank/DDBJ databases">
        <title>Genome sequencing of the rare red list fungi Dentipellis fragilis.</title>
        <authorList>
            <person name="Buettner E."/>
            <person name="Kellner H."/>
        </authorList>
    </citation>
    <scope>NUCLEOTIDE SEQUENCE [LARGE SCALE GENOMIC DNA]</scope>
    <source>
        <strain evidence="3 4">DSM 105465</strain>
    </source>
</reference>
<feature type="region of interest" description="Disordered" evidence="1">
    <location>
        <begin position="1"/>
        <end position="25"/>
    </location>
</feature>
<accession>A0A4Y9YEC2</accession>
<dbReference type="Proteomes" id="UP000298327">
    <property type="component" value="Unassembled WGS sequence"/>
</dbReference>
<proteinExistence type="predicted"/>
<dbReference type="EMBL" id="SEOQ01000632">
    <property type="protein sequence ID" value="TFY59229.1"/>
    <property type="molecule type" value="Genomic_DNA"/>
</dbReference>
<feature type="compositionally biased region" description="Basic and acidic residues" evidence="1">
    <location>
        <begin position="15"/>
        <end position="25"/>
    </location>
</feature>
<dbReference type="AlphaFoldDB" id="A0A4Y9YEC2"/>
<dbReference type="SUPFAM" id="SSF56112">
    <property type="entry name" value="Protein kinase-like (PK-like)"/>
    <property type="match status" value="1"/>
</dbReference>
<evidence type="ECO:0000256" key="1">
    <source>
        <dbReference type="SAM" id="MobiDB-lite"/>
    </source>
</evidence>
<organism evidence="3 4">
    <name type="scientific">Dentipellis fragilis</name>
    <dbReference type="NCBI Taxonomy" id="205917"/>
    <lineage>
        <taxon>Eukaryota</taxon>
        <taxon>Fungi</taxon>
        <taxon>Dikarya</taxon>
        <taxon>Basidiomycota</taxon>
        <taxon>Agaricomycotina</taxon>
        <taxon>Agaricomycetes</taxon>
        <taxon>Russulales</taxon>
        <taxon>Hericiaceae</taxon>
        <taxon>Dentipellis</taxon>
    </lineage>
</organism>
<dbReference type="InterPro" id="IPR011009">
    <property type="entry name" value="Kinase-like_dom_sf"/>
</dbReference>
<keyword evidence="4" id="KW-1185">Reference proteome</keyword>
<dbReference type="STRING" id="205917.A0A4Y9YEC2"/>
<feature type="region of interest" description="Disordered" evidence="1">
    <location>
        <begin position="162"/>
        <end position="188"/>
    </location>
</feature>
<protein>
    <recommendedName>
        <fullName evidence="2">Fungal-type protein kinase domain-containing protein</fullName>
    </recommendedName>
</protein>
<feature type="compositionally biased region" description="Basic and acidic residues" evidence="1">
    <location>
        <begin position="167"/>
        <end position="182"/>
    </location>
</feature>